<name>A4JWJ8_9CAUD</name>
<organism evidence="1 2">
    <name type="scientific">Burkholderia phage phiE255</name>
    <dbReference type="NCBI Taxonomy" id="2883942"/>
    <lineage>
        <taxon>Viruses</taxon>
        <taxon>Duplodnaviria</taxon>
        <taxon>Heunggongvirae</taxon>
        <taxon>Uroviricota</taxon>
        <taxon>Caudoviricetes</taxon>
        <taxon>Bcepmuvirus</taxon>
        <taxon>Bcepmuvirus E255</taxon>
    </lineage>
</organism>
<protein>
    <submittedName>
        <fullName evidence="1">Uncharacterized protein</fullName>
    </submittedName>
</protein>
<dbReference type="Proteomes" id="UP000001434">
    <property type="component" value="Segment"/>
</dbReference>
<keyword evidence="2" id="KW-1185">Reference proteome</keyword>
<evidence type="ECO:0000313" key="1">
    <source>
        <dbReference type="EMBL" id="ABO60699.1"/>
    </source>
</evidence>
<accession>A4JWJ8</accession>
<evidence type="ECO:0000313" key="2">
    <source>
        <dbReference type="Proteomes" id="UP000001434"/>
    </source>
</evidence>
<dbReference type="KEGG" id="vg:4960744"/>
<sequence length="43" mass="4940">MEWFRVHGAHHRATNGTGLLIGFTITPERYARCGERGRFEPNP</sequence>
<dbReference type="EMBL" id="CP000622">
    <property type="protein sequence ID" value="ABO60699.1"/>
    <property type="molecule type" value="Genomic_DNA"/>
</dbReference>
<proteinExistence type="predicted"/>
<reference evidence="1 2" key="1">
    <citation type="submission" date="2007-03" db="EMBL/GenBank/DDBJ databases">
        <authorList>
            <person name="DeShazer D."/>
            <person name="Ronning C.M."/>
            <person name="Brinkac L.M."/>
            <person name="Nierman W.C."/>
        </authorList>
    </citation>
    <scope>NUCLEOTIDE SEQUENCE [LARGE SCALE GENOMIC DNA]</scope>
</reference>
<gene>
    <name evidence="1" type="ORF">BTHphiE255_0006</name>
</gene>
<dbReference type="RefSeq" id="YP_001111206.1">
    <property type="nucleotide sequence ID" value="NC_009237.1"/>
</dbReference>
<dbReference type="GeneID" id="4960744"/>